<dbReference type="InterPro" id="IPR006675">
    <property type="entry name" value="HDIG_dom"/>
</dbReference>
<dbReference type="EMBL" id="JBHPKH010000014">
    <property type="protein sequence ID" value="MFC1572377.1"/>
    <property type="molecule type" value="Genomic_DNA"/>
</dbReference>
<feature type="non-terminal residue" evidence="2">
    <location>
        <position position="185"/>
    </location>
</feature>
<reference evidence="2 3" key="1">
    <citation type="submission" date="2024-09" db="EMBL/GenBank/DDBJ databases">
        <authorList>
            <person name="D'Angelo T."/>
        </authorList>
    </citation>
    <scope>NUCLEOTIDE SEQUENCE [LARGE SCALE GENOMIC DNA]</scope>
    <source>
        <strain evidence="2">SAG AM-320-E07</strain>
    </source>
</reference>
<dbReference type="InterPro" id="IPR006674">
    <property type="entry name" value="HD_domain"/>
</dbReference>
<evidence type="ECO:0000313" key="3">
    <source>
        <dbReference type="Proteomes" id="UP001593833"/>
    </source>
</evidence>
<proteinExistence type="predicted"/>
<dbReference type="PANTHER" id="PTHR38659:SF1">
    <property type="entry name" value="METAL DEPENDENT PHOSPHOHYDROLASE"/>
    <property type="match status" value="1"/>
</dbReference>
<name>A0ABV6YJ80_UNCEI</name>
<evidence type="ECO:0000259" key="1">
    <source>
        <dbReference type="Pfam" id="PF01966"/>
    </source>
</evidence>
<dbReference type="SUPFAM" id="SSF109604">
    <property type="entry name" value="HD-domain/PDEase-like"/>
    <property type="match status" value="1"/>
</dbReference>
<dbReference type="PANTHER" id="PTHR38659">
    <property type="entry name" value="METAL-DEPENDENT PHOSPHOHYDROLASE"/>
    <property type="match status" value="1"/>
</dbReference>
<keyword evidence="3" id="KW-1185">Reference proteome</keyword>
<dbReference type="Proteomes" id="UP001593833">
    <property type="component" value="Unassembled WGS sequence"/>
</dbReference>
<dbReference type="Gene3D" id="1.10.3210.10">
    <property type="entry name" value="Hypothetical protein af1432"/>
    <property type="match status" value="1"/>
</dbReference>
<accession>A0ABV6YJ80</accession>
<comment type="caution">
    <text evidence="2">The sequence shown here is derived from an EMBL/GenBank/DDBJ whole genome shotgun (WGS) entry which is preliminary data.</text>
</comment>
<dbReference type="Pfam" id="PF01966">
    <property type="entry name" value="HD"/>
    <property type="match status" value="1"/>
</dbReference>
<sequence length="185" mass="20429">MNRDEAFELVRSRLGDSPTMAHSLACEACMRALAERFEEDVDLWGLTGLVHDLDLDICKDDLERHTLLGAEVLREHGAPDELVTAVLGHNDKAPRETCMAKALWVIDPTTGFITAAALIRPSKSTSDLKIKSIKKRMKDKRFAAAVDRNQIRACESELGLQLDEFLQTCLEAMNAIRGEIGLGGP</sequence>
<gene>
    <name evidence="2" type="ORF">ACFL6M_02150</name>
</gene>
<dbReference type="NCBIfam" id="TIGR00277">
    <property type="entry name" value="HDIG"/>
    <property type="match status" value="1"/>
</dbReference>
<protein>
    <submittedName>
        <fullName evidence="2">HD domain-containing protein</fullName>
    </submittedName>
</protein>
<feature type="domain" description="HD" evidence="1">
    <location>
        <begin position="21"/>
        <end position="96"/>
    </location>
</feature>
<evidence type="ECO:0000313" key="2">
    <source>
        <dbReference type="EMBL" id="MFC1572377.1"/>
    </source>
</evidence>
<organism evidence="2 3">
    <name type="scientific">Eiseniibacteriota bacterium</name>
    <dbReference type="NCBI Taxonomy" id="2212470"/>
    <lineage>
        <taxon>Bacteria</taxon>
        <taxon>Candidatus Eiseniibacteriota</taxon>
    </lineage>
</organism>